<dbReference type="Proteomes" id="UP000290565">
    <property type="component" value="Unassembled WGS sequence"/>
</dbReference>
<name>A0A4Q0SSQ0_9BRAD</name>
<organism evidence="2 3">
    <name type="scientific">Bradyrhizobium zhanjiangense</name>
    <dbReference type="NCBI Taxonomy" id="1325107"/>
    <lineage>
        <taxon>Bacteria</taxon>
        <taxon>Pseudomonadati</taxon>
        <taxon>Pseudomonadota</taxon>
        <taxon>Alphaproteobacteria</taxon>
        <taxon>Hyphomicrobiales</taxon>
        <taxon>Nitrobacteraceae</taxon>
        <taxon>Bradyrhizobium</taxon>
    </lineage>
</organism>
<evidence type="ECO:0000313" key="2">
    <source>
        <dbReference type="EMBL" id="RXH41171.1"/>
    </source>
</evidence>
<proteinExistence type="predicted"/>
<dbReference type="Pfam" id="PF06114">
    <property type="entry name" value="Peptidase_M78"/>
    <property type="match status" value="1"/>
</dbReference>
<dbReference type="EMBL" id="LBJM01000021">
    <property type="protein sequence ID" value="RXH41171.1"/>
    <property type="molecule type" value="Genomic_DNA"/>
</dbReference>
<sequence length="237" mass="26407">MGTPVMQSDYKVRYLHDDIIAAAADSCWRHAPPERPYTFDVIKLLEVLVTLGIDQVFHIKGDRRKGPLEVEFFDRRRRWQWERPAWVTFDKRVKLIVDSAIWEGAKLGKTFAGFVLAHEVGHILLHDSTAKAFSSSKSEQLSFVGEGESAEEQANSFAGHLLVPTRTVHRFPDKDLLAAVCNVPDELAADRLAAVSNAKAILAQHSMTDYCRGCGRFTEVSLGVCGSCTHDQLQPAS</sequence>
<evidence type="ECO:0000313" key="3">
    <source>
        <dbReference type="Proteomes" id="UP000290565"/>
    </source>
</evidence>
<dbReference type="AlphaFoldDB" id="A0A4Q0SSQ0"/>
<evidence type="ECO:0000259" key="1">
    <source>
        <dbReference type="Pfam" id="PF06114"/>
    </source>
</evidence>
<dbReference type="InterPro" id="IPR010359">
    <property type="entry name" value="IrrE_HExxH"/>
</dbReference>
<protein>
    <recommendedName>
        <fullName evidence="1">IrrE N-terminal-like domain-containing protein</fullName>
    </recommendedName>
</protein>
<dbReference type="Gene3D" id="1.10.10.2910">
    <property type="match status" value="1"/>
</dbReference>
<feature type="domain" description="IrrE N-terminal-like" evidence="1">
    <location>
        <begin position="113"/>
        <end position="192"/>
    </location>
</feature>
<comment type="caution">
    <text evidence="2">The sequence shown here is derived from an EMBL/GenBank/DDBJ whole genome shotgun (WGS) entry which is preliminary data.</text>
</comment>
<reference evidence="2 3" key="1">
    <citation type="submission" date="2015-04" db="EMBL/GenBank/DDBJ databases">
        <title>Comparative genomics of rhizobia nodulating Arachis hypogaea in China.</title>
        <authorList>
            <person name="Li Y."/>
        </authorList>
    </citation>
    <scope>NUCLEOTIDE SEQUENCE [LARGE SCALE GENOMIC DNA]</scope>
    <source>
        <strain evidence="2 3">CCBAU 51787</strain>
    </source>
</reference>
<accession>A0A4Q0SSQ0</accession>
<gene>
    <name evidence="2" type="ORF">XH94_09220</name>
</gene>